<name>A0A9D4I5Q4_DREPO</name>
<reference evidence="1" key="1">
    <citation type="journal article" date="2019" name="bioRxiv">
        <title>The Genome of the Zebra Mussel, Dreissena polymorpha: A Resource for Invasive Species Research.</title>
        <authorList>
            <person name="McCartney M.A."/>
            <person name="Auch B."/>
            <person name="Kono T."/>
            <person name="Mallez S."/>
            <person name="Zhang Y."/>
            <person name="Obille A."/>
            <person name="Becker A."/>
            <person name="Abrahante J.E."/>
            <person name="Garbe J."/>
            <person name="Badalamenti J.P."/>
            <person name="Herman A."/>
            <person name="Mangelson H."/>
            <person name="Liachko I."/>
            <person name="Sullivan S."/>
            <person name="Sone E.D."/>
            <person name="Koren S."/>
            <person name="Silverstein K.A.T."/>
            <person name="Beckman K.B."/>
            <person name="Gohl D.M."/>
        </authorList>
    </citation>
    <scope>NUCLEOTIDE SEQUENCE</scope>
    <source>
        <strain evidence="1">Duluth1</strain>
        <tissue evidence="1">Whole animal</tissue>
    </source>
</reference>
<sequence length="135" mass="15304">MLNTAAFPKMTYLFKNAHYLAKAGRPYSDFKSLCLLDKSKGIDIGDTYSTDKYCQKFIKAIADTERVEQEDIICSSPFRSIISDGSTDTSCKEAEIVLLKSSLQCKVISAKIIIVPFSCQYITCNNLKKWLIWKH</sequence>
<reference evidence="1" key="2">
    <citation type="submission" date="2020-11" db="EMBL/GenBank/DDBJ databases">
        <authorList>
            <person name="McCartney M.A."/>
            <person name="Auch B."/>
            <person name="Kono T."/>
            <person name="Mallez S."/>
            <person name="Becker A."/>
            <person name="Gohl D.M."/>
            <person name="Silverstein K.A.T."/>
            <person name="Koren S."/>
            <person name="Bechman K.B."/>
            <person name="Herman A."/>
            <person name="Abrahante J.E."/>
            <person name="Garbe J."/>
        </authorList>
    </citation>
    <scope>NUCLEOTIDE SEQUENCE</scope>
    <source>
        <strain evidence="1">Duluth1</strain>
        <tissue evidence="1">Whole animal</tissue>
    </source>
</reference>
<accession>A0A9D4I5Q4</accession>
<comment type="caution">
    <text evidence="1">The sequence shown here is derived from an EMBL/GenBank/DDBJ whole genome shotgun (WGS) entry which is preliminary data.</text>
</comment>
<evidence type="ECO:0000313" key="2">
    <source>
        <dbReference type="Proteomes" id="UP000828390"/>
    </source>
</evidence>
<dbReference type="PANTHER" id="PTHR46880:SF9">
    <property type="entry name" value="ZINC FINGER PROTEIN 862"/>
    <property type="match status" value="1"/>
</dbReference>
<protein>
    <submittedName>
        <fullName evidence="1">Uncharacterized protein</fullName>
    </submittedName>
</protein>
<dbReference type="PANTHER" id="PTHR46880">
    <property type="entry name" value="RAS-ASSOCIATING DOMAIN-CONTAINING PROTEIN"/>
    <property type="match status" value="1"/>
</dbReference>
<evidence type="ECO:0000313" key="1">
    <source>
        <dbReference type="EMBL" id="KAH3748313.1"/>
    </source>
</evidence>
<gene>
    <name evidence="1" type="ORF">DPMN_182752</name>
</gene>
<dbReference type="AlphaFoldDB" id="A0A9D4I5Q4"/>
<keyword evidence="2" id="KW-1185">Reference proteome</keyword>
<proteinExistence type="predicted"/>
<organism evidence="1 2">
    <name type="scientific">Dreissena polymorpha</name>
    <name type="common">Zebra mussel</name>
    <name type="synonym">Mytilus polymorpha</name>
    <dbReference type="NCBI Taxonomy" id="45954"/>
    <lineage>
        <taxon>Eukaryota</taxon>
        <taxon>Metazoa</taxon>
        <taxon>Spiralia</taxon>
        <taxon>Lophotrochozoa</taxon>
        <taxon>Mollusca</taxon>
        <taxon>Bivalvia</taxon>
        <taxon>Autobranchia</taxon>
        <taxon>Heteroconchia</taxon>
        <taxon>Euheterodonta</taxon>
        <taxon>Imparidentia</taxon>
        <taxon>Neoheterodontei</taxon>
        <taxon>Myida</taxon>
        <taxon>Dreissenoidea</taxon>
        <taxon>Dreissenidae</taxon>
        <taxon>Dreissena</taxon>
    </lineage>
</organism>
<dbReference type="Proteomes" id="UP000828390">
    <property type="component" value="Unassembled WGS sequence"/>
</dbReference>
<dbReference type="EMBL" id="JAIWYP010000010">
    <property type="protein sequence ID" value="KAH3748313.1"/>
    <property type="molecule type" value="Genomic_DNA"/>
</dbReference>